<dbReference type="SUPFAM" id="SSF52540">
    <property type="entry name" value="P-loop containing nucleoside triphosphate hydrolases"/>
    <property type="match status" value="1"/>
</dbReference>
<gene>
    <name evidence="4" type="ORF">FORC53_1025</name>
</gene>
<organism evidence="4 5">
    <name type="scientific">Vibrio vulnificus</name>
    <dbReference type="NCBI Taxonomy" id="672"/>
    <lineage>
        <taxon>Bacteria</taxon>
        <taxon>Pseudomonadati</taxon>
        <taxon>Pseudomonadota</taxon>
        <taxon>Gammaproteobacteria</taxon>
        <taxon>Vibrionales</taxon>
        <taxon>Vibrionaceae</taxon>
        <taxon>Vibrio</taxon>
    </lineage>
</organism>
<evidence type="ECO:0000259" key="1">
    <source>
        <dbReference type="PROSITE" id="PS50035"/>
    </source>
</evidence>
<dbReference type="InterPro" id="IPR006935">
    <property type="entry name" value="Helicase/UvrB_N"/>
</dbReference>
<dbReference type="GO" id="GO:0005524">
    <property type="term" value="F:ATP binding"/>
    <property type="evidence" value="ECO:0007669"/>
    <property type="project" value="InterPro"/>
</dbReference>
<dbReference type="GO" id="GO:0005829">
    <property type="term" value="C:cytosol"/>
    <property type="evidence" value="ECO:0007669"/>
    <property type="project" value="TreeGrafter"/>
</dbReference>
<dbReference type="CDD" id="cd09179">
    <property type="entry name" value="PLDc_N_DEXD_a"/>
    <property type="match status" value="1"/>
</dbReference>
<proteinExistence type="predicted"/>
<dbReference type="InterPro" id="IPR027417">
    <property type="entry name" value="P-loop_NTPase"/>
</dbReference>
<dbReference type="InterPro" id="IPR014001">
    <property type="entry name" value="Helicase_ATP-bd"/>
</dbReference>
<dbReference type="RefSeq" id="WP_118893502.1">
    <property type="nucleotide sequence ID" value="NZ_CP019290.1"/>
</dbReference>
<feature type="domain" description="Helicase C-terminal" evidence="3">
    <location>
        <begin position="525"/>
        <end position="695"/>
    </location>
</feature>
<dbReference type="GO" id="GO:0006793">
    <property type="term" value="P:phosphorus metabolic process"/>
    <property type="evidence" value="ECO:0007669"/>
    <property type="project" value="UniProtKB-ARBA"/>
</dbReference>
<accession>A0AAN1UBG7</accession>
<dbReference type="Pfam" id="PF04851">
    <property type="entry name" value="ResIII"/>
    <property type="match status" value="1"/>
</dbReference>
<dbReference type="EMBL" id="CP019290">
    <property type="protein sequence ID" value="AXX59364.1"/>
    <property type="molecule type" value="Genomic_DNA"/>
</dbReference>
<dbReference type="PROSITE" id="PS51194">
    <property type="entry name" value="HELICASE_CTER"/>
    <property type="match status" value="1"/>
</dbReference>
<evidence type="ECO:0000259" key="2">
    <source>
        <dbReference type="PROSITE" id="PS51192"/>
    </source>
</evidence>
<sequence length="698" mass="79496">MLTRAGLKFSYSSENSSIVKDFYIPALKDAQCYYRAVGFFSSASLSIAARGLAPLLRSGGDMRLIIGYPVSAEDFEAIKRGVGLNSQHSEIQKKISEFFLNLEDDLECRRLDALSFLVSSGRLQIRFALRPRGMYHEKIGIIFDSDGEKVAFIGSANETENALSDDLNSESINAYFSWYQEIYNLYGIDIEERFEKLWYDNQPVTKTIPASKEFIERLAEFHSGKCASEIIQALEGIETKILEDSQEKIGDLPKLPEYIGRHKYQLRTHQEVALKAWAENNYHGIMKLATGTGKTVTALHASTVLSNHQAFNRGFCLIVSVPYQGLAEQWYEEMKAFNIHALLCYKSQSLWLQELKNRVSEFNLSLEPAFLALVVVNDTLRDNPSFLAEVNKINSDRIMFVGDECHNHANLKLLNKFPSARLRLGLSATPWSEREADKQELLESFYGEIVTEYGIEEAIEDDVLCPYDYHPVICKMNDEEADQYEHLTSSIAKLEATKESGKPINEDALMYLYLNRTRLLGNLTSKLQALESLVSRQGIISHTLFYCGEGGYENDVGDDEYAIDEVTQILHRRGWRTSKFTSQQSLSLRKKIMNSFKNTEIDALVSKRVLDEGIDVPACTQAFIMASTRNERQYIQRRGRVLRKSLGKDKAVIYDFVAFPPESRTHINCFTSMMQQEKQRVDDFSLLSLNKENLDNLL</sequence>
<dbReference type="InterPro" id="IPR001650">
    <property type="entry name" value="Helicase_C-like"/>
</dbReference>
<dbReference type="AlphaFoldDB" id="A0AAN1UBG7"/>
<dbReference type="SMART" id="SM00487">
    <property type="entry name" value="DEXDc"/>
    <property type="match status" value="1"/>
</dbReference>
<dbReference type="InterPro" id="IPR050742">
    <property type="entry name" value="Helicase_Restrict-Modif_Enz"/>
</dbReference>
<dbReference type="Gene3D" id="3.40.50.300">
    <property type="entry name" value="P-loop containing nucleotide triphosphate hydrolases"/>
    <property type="match status" value="2"/>
</dbReference>
<reference evidence="4 5" key="1">
    <citation type="submission" date="2017-01" db="EMBL/GenBank/DDBJ databases">
        <title>Complete Genome Sequence of Vibrio vulnificus FORC_053.</title>
        <authorList>
            <consortium name="Food-borne Pathogen Omics Research Center"/>
            <person name="Chung H.Y."/>
            <person name="Na E.J."/>
            <person name="Song J.S."/>
            <person name="Kim H."/>
            <person name="Lee J.-H."/>
            <person name="Ryu S."/>
            <person name="Choi S.H."/>
        </authorList>
    </citation>
    <scope>NUCLEOTIDE SEQUENCE [LARGE SCALE GENOMIC DNA]</scope>
    <source>
        <strain evidence="4 5">FORC_053</strain>
    </source>
</reference>
<dbReference type="InterPro" id="IPR001736">
    <property type="entry name" value="PLipase_D/transphosphatidylase"/>
</dbReference>
<dbReference type="GO" id="GO:0003677">
    <property type="term" value="F:DNA binding"/>
    <property type="evidence" value="ECO:0007669"/>
    <property type="project" value="InterPro"/>
</dbReference>
<evidence type="ECO:0000313" key="5">
    <source>
        <dbReference type="Proteomes" id="UP000263418"/>
    </source>
</evidence>
<dbReference type="GO" id="GO:0016787">
    <property type="term" value="F:hydrolase activity"/>
    <property type="evidence" value="ECO:0007669"/>
    <property type="project" value="InterPro"/>
</dbReference>
<evidence type="ECO:0000259" key="3">
    <source>
        <dbReference type="PROSITE" id="PS51194"/>
    </source>
</evidence>
<dbReference type="PANTHER" id="PTHR47396:SF1">
    <property type="entry name" value="ATP-DEPENDENT HELICASE IRC3-RELATED"/>
    <property type="match status" value="1"/>
</dbReference>
<protein>
    <submittedName>
        <fullName evidence="4">DNA-repair protein</fullName>
    </submittedName>
</protein>
<feature type="domain" description="PLD phosphodiesterase" evidence="1">
    <location>
        <begin position="131"/>
        <end position="162"/>
    </location>
</feature>
<dbReference type="SMART" id="SM00490">
    <property type="entry name" value="HELICc"/>
    <property type="match status" value="1"/>
</dbReference>
<name>A0AAN1UBG7_VIBVL</name>
<dbReference type="PROSITE" id="PS50035">
    <property type="entry name" value="PLD"/>
    <property type="match status" value="1"/>
</dbReference>
<feature type="domain" description="Helicase ATP-binding" evidence="2">
    <location>
        <begin position="275"/>
        <end position="448"/>
    </location>
</feature>
<dbReference type="Gene3D" id="3.30.870.10">
    <property type="entry name" value="Endonuclease Chain A"/>
    <property type="match status" value="1"/>
</dbReference>
<dbReference type="PANTHER" id="PTHR47396">
    <property type="entry name" value="TYPE I RESTRICTION ENZYME ECOKI R PROTEIN"/>
    <property type="match status" value="1"/>
</dbReference>
<dbReference type="Proteomes" id="UP000263418">
    <property type="component" value="Chromosome 1"/>
</dbReference>
<dbReference type="PROSITE" id="PS51192">
    <property type="entry name" value="HELICASE_ATP_BIND_1"/>
    <property type="match status" value="1"/>
</dbReference>
<dbReference type="Pfam" id="PF00271">
    <property type="entry name" value="Helicase_C"/>
    <property type="match status" value="1"/>
</dbReference>
<evidence type="ECO:0000313" key="4">
    <source>
        <dbReference type="EMBL" id="AXX59364.1"/>
    </source>
</evidence>